<gene>
    <name evidence="3" type="ORF">H9Q79_03125</name>
</gene>
<keyword evidence="4" id="KW-1185">Reference proteome</keyword>
<evidence type="ECO:0000313" key="4">
    <source>
        <dbReference type="Proteomes" id="UP000515860"/>
    </source>
</evidence>
<feature type="region of interest" description="Disordered" evidence="1">
    <location>
        <begin position="1"/>
        <end position="39"/>
    </location>
</feature>
<dbReference type="Proteomes" id="UP000515860">
    <property type="component" value="Chromosome"/>
</dbReference>
<dbReference type="InterPro" id="IPR058493">
    <property type="entry name" value="DUF8180"/>
</dbReference>
<dbReference type="KEGG" id="whj:H9Q79_03125"/>
<sequence>MHLLKDENGNPIPHGGHDHEHCHEHAHEHSHDGGCAHASECGGSCNTEEKCKNETVALLTYMQQHNEQHAAELDQMADNLEKMGMSDAAKQIKDGVSDFQKGNMRLSLALTLVKEHLKEA</sequence>
<feature type="compositionally biased region" description="Basic and acidic residues" evidence="1">
    <location>
        <begin position="15"/>
        <end position="34"/>
    </location>
</feature>
<evidence type="ECO:0000259" key="2">
    <source>
        <dbReference type="Pfam" id="PF26551"/>
    </source>
</evidence>
<dbReference type="Pfam" id="PF26551">
    <property type="entry name" value="DUF8180"/>
    <property type="match status" value="1"/>
</dbReference>
<reference evidence="3 4" key="1">
    <citation type="submission" date="2020-08" db="EMBL/GenBank/DDBJ databases">
        <authorList>
            <person name="Liu C."/>
            <person name="Sun Q."/>
        </authorList>
    </citation>
    <scope>NUCLEOTIDE SEQUENCE [LARGE SCALE GENOMIC DNA]</scope>
    <source>
        <strain evidence="3 4">NSJ-29</strain>
    </source>
</reference>
<evidence type="ECO:0000256" key="1">
    <source>
        <dbReference type="SAM" id="MobiDB-lite"/>
    </source>
</evidence>
<dbReference type="EMBL" id="CP060635">
    <property type="protein sequence ID" value="QNM09296.1"/>
    <property type="molecule type" value="Genomic_DNA"/>
</dbReference>
<organism evidence="3 4">
    <name type="scientific">Wansuia hejianensis</name>
    <dbReference type="NCBI Taxonomy" id="2763667"/>
    <lineage>
        <taxon>Bacteria</taxon>
        <taxon>Bacillati</taxon>
        <taxon>Bacillota</taxon>
        <taxon>Clostridia</taxon>
        <taxon>Lachnospirales</taxon>
        <taxon>Lachnospiraceae</taxon>
        <taxon>Wansuia</taxon>
    </lineage>
</organism>
<feature type="domain" description="DUF8180" evidence="2">
    <location>
        <begin position="56"/>
        <end position="112"/>
    </location>
</feature>
<evidence type="ECO:0000313" key="3">
    <source>
        <dbReference type="EMBL" id="QNM09296.1"/>
    </source>
</evidence>
<name>A0A7G9GER4_9FIRM</name>
<accession>A0A7G9GER4</accession>
<dbReference type="AlphaFoldDB" id="A0A7G9GER4"/>
<dbReference type="RefSeq" id="WP_118647891.1">
    <property type="nucleotide sequence ID" value="NZ_CP060635.1"/>
</dbReference>
<proteinExistence type="predicted"/>
<protein>
    <submittedName>
        <fullName evidence="3">Cobalt transporter</fullName>
    </submittedName>
</protein>